<evidence type="ECO:0000313" key="2">
    <source>
        <dbReference type="EMBL" id="SVD77942.1"/>
    </source>
</evidence>
<gene>
    <name evidence="2" type="ORF">METZ01_LOCUS430796</name>
</gene>
<name>A0A382Y3L5_9ZZZZ</name>
<feature type="compositionally biased region" description="Basic residues" evidence="1">
    <location>
        <begin position="1"/>
        <end position="37"/>
    </location>
</feature>
<feature type="non-terminal residue" evidence="2">
    <location>
        <position position="1"/>
    </location>
</feature>
<evidence type="ECO:0000256" key="1">
    <source>
        <dbReference type="SAM" id="MobiDB-lite"/>
    </source>
</evidence>
<reference evidence="2" key="1">
    <citation type="submission" date="2018-05" db="EMBL/GenBank/DDBJ databases">
        <authorList>
            <person name="Lanie J.A."/>
            <person name="Ng W.-L."/>
            <person name="Kazmierczak K.M."/>
            <person name="Andrzejewski T.M."/>
            <person name="Davidsen T.M."/>
            <person name="Wayne K.J."/>
            <person name="Tettelin H."/>
            <person name="Glass J.I."/>
            <person name="Rusch D."/>
            <person name="Podicherti R."/>
            <person name="Tsui H.-C.T."/>
            <person name="Winkler M.E."/>
        </authorList>
    </citation>
    <scope>NUCLEOTIDE SEQUENCE</scope>
</reference>
<feature type="non-terminal residue" evidence="2">
    <location>
        <position position="45"/>
    </location>
</feature>
<accession>A0A382Y3L5</accession>
<dbReference type="AlphaFoldDB" id="A0A382Y3L5"/>
<feature type="region of interest" description="Disordered" evidence="1">
    <location>
        <begin position="1"/>
        <end position="45"/>
    </location>
</feature>
<sequence length="45" mass="5463">PHLPRRRPHHQRGRKHPHLPRRRPHHQRGRKHPHHQARSHDGGGL</sequence>
<organism evidence="2">
    <name type="scientific">marine metagenome</name>
    <dbReference type="NCBI Taxonomy" id="408172"/>
    <lineage>
        <taxon>unclassified sequences</taxon>
        <taxon>metagenomes</taxon>
        <taxon>ecological metagenomes</taxon>
    </lineage>
</organism>
<dbReference type="EMBL" id="UINC01172719">
    <property type="protein sequence ID" value="SVD77942.1"/>
    <property type="molecule type" value="Genomic_DNA"/>
</dbReference>
<protein>
    <submittedName>
        <fullName evidence="2">Uncharacterized protein</fullName>
    </submittedName>
</protein>
<proteinExistence type="predicted"/>